<feature type="domain" description="PLD phosphodiesterase" evidence="14">
    <location>
        <begin position="407"/>
        <end position="434"/>
    </location>
</feature>
<keyword evidence="4" id="KW-0808">Transferase</keyword>
<keyword evidence="5 13" id="KW-0812">Transmembrane</keyword>
<dbReference type="PANTHER" id="PTHR21248">
    <property type="entry name" value="CARDIOLIPIN SYNTHASE"/>
    <property type="match status" value="1"/>
</dbReference>
<accession>A0ABW5UQX3</accession>
<dbReference type="EMBL" id="JBHUMV010000007">
    <property type="protein sequence ID" value="MFD2755645.1"/>
    <property type="molecule type" value="Genomic_DNA"/>
</dbReference>
<evidence type="ECO:0000256" key="8">
    <source>
        <dbReference type="ARBA" id="ARBA00023098"/>
    </source>
</evidence>
<evidence type="ECO:0000259" key="14">
    <source>
        <dbReference type="PROSITE" id="PS50035"/>
    </source>
</evidence>
<sequence>MTWLLLLLHVLLIAAFTLRILLRDDLRPDVRMGWLTVMVLLPYAGCALYYLFGEAALGRLGSDRQHKRYPGVRAFVQQYVALPEVAAQLMAPHPAAPVRQPGGVPAVDAQWQAAFRYASSVNGFRVTTGNSARLMADGAQARAQMLADMDAARHEIHLLYYIWLTDGTGTGIAQALMRAARRGVACRVMVDGLGSRALTRSPLWRQMAEAGVELAVALPVDHPLKVVLTSRIDLRNHRKITVIDGTIAYCGSQNCADEAFAVKARYAPWVDIMLRLQGPVVSQMQLIFASDWLQATGKTFAPRMPVAPAQTPGFTALAIAEGPAERRRSTPQLVSTLLASARRELVISTPYFIPDATVLEALCAAAWRGVETTLILPARNDSWIVGAASRSNYRRLLAAGVRILEYRPGLLHAKTLCVDGEVTLLGSTNLDLRSFDLNFENNVLLQDTALTAAIRARQQAYAQQSDTITAEQVRAWSWTTRIWHNLLATLSPVL</sequence>
<proteinExistence type="predicted"/>
<feature type="domain" description="PLD phosphodiesterase" evidence="14">
    <location>
        <begin position="232"/>
        <end position="259"/>
    </location>
</feature>
<dbReference type="SUPFAM" id="SSF56024">
    <property type="entry name" value="Phospholipase D/nuclease"/>
    <property type="match status" value="2"/>
</dbReference>
<comment type="caution">
    <text evidence="15">The sequence shown here is derived from an EMBL/GenBank/DDBJ whole genome shotgun (WGS) entry which is preliminary data.</text>
</comment>
<dbReference type="PROSITE" id="PS50035">
    <property type="entry name" value="PLD"/>
    <property type="match status" value="2"/>
</dbReference>
<dbReference type="Pfam" id="PF13396">
    <property type="entry name" value="PLDc_N"/>
    <property type="match status" value="1"/>
</dbReference>
<evidence type="ECO:0000256" key="12">
    <source>
        <dbReference type="NCBIfam" id="TIGR04265"/>
    </source>
</evidence>
<keyword evidence="7 13" id="KW-1133">Transmembrane helix</keyword>
<evidence type="ECO:0000256" key="3">
    <source>
        <dbReference type="ARBA" id="ARBA00022516"/>
    </source>
</evidence>
<gene>
    <name evidence="15" type="primary">cls</name>
    <name evidence="15" type="ORF">ACFSW6_16345</name>
</gene>
<dbReference type="NCBIfam" id="TIGR04265">
    <property type="entry name" value="bac_cardiolipin"/>
    <property type="match status" value="1"/>
</dbReference>
<comment type="subcellular location">
    <subcellularLocation>
        <location evidence="1">Cell membrane</location>
        <topology evidence="1">Multi-pass membrane protein</topology>
    </subcellularLocation>
</comment>
<dbReference type="EC" id="2.7.8.-" evidence="12"/>
<evidence type="ECO:0000256" key="7">
    <source>
        <dbReference type="ARBA" id="ARBA00022989"/>
    </source>
</evidence>
<evidence type="ECO:0000256" key="6">
    <source>
        <dbReference type="ARBA" id="ARBA00022737"/>
    </source>
</evidence>
<dbReference type="CDD" id="cd09152">
    <property type="entry name" value="PLDc_EcCLS_like_1"/>
    <property type="match status" value="1"/>
</dbReference>
<dbReference type="Proteomes" id="UP001597463">
    <property type="component" value="Unassembled WGS sequence"/>
</dbReference>
<dbReference type="CDD" id="cd09158">
    <property type="entry name" value="PLDc_EcCLS_like_2"/>
    <property type="match status" value="1"/>
</dbReference>
<evidence type="ECO:0000256" key="4">
    <source>
        <dbReference type="ARBA" id="ARBA00022679"/>
    </source>
</evidence>
<keyword evidence="16" id="KW-1185">Reference proteome</keyword>
<keyword evidence="9 13" id="KW-0472">Membrane</keyword>
<keyword evidence="3" id="KW-0444">Lipid biosynthesis</keyword>
<evidence type="ECO:0000313" key="16">
    <source>
        <dbReference type="Proteomes" id="UP001597463"/>
    </source>
</evidence>
<evidence type="ECO:0000256" key="2">
    <source>
        <dbReference type="ARBA" id="ARBA00022475"/>
    </source>
</evidence>
<dbReference type="RefSeq" id="WP_066482017.1">
    <property type="nucleotide sequence ID" value="NZ_BCNT01000017.1"/>
</dbReference>
<evidence type="ECO:0000256" key="10">
    <source>
        <dbReference type="ARBA" id="ARBA00023209"/>
    </source>
</evidence>
<dbReference type="InterPro" id="IPR027379">
    <property type="entry name" value="CLS_N"/>
</dbReference>
<keyword evidence="11" id="KW-1208">Phospholipid metabolism</keyword>
<dbReference type="InterPro" id="IPR022924">
    <property type="entry name" value="Cardiolipin_synthase"/>
</dbReference>
<evidence type="ECO:0000256" key="13">
    <source>
        <dbReference type="SAM" id="Phobius"/>
    </source>
</evidence>
<dbReference type="InterPro" id="IPR001736">
    <property type="entry name" value="PLipase_D/transphosphatidylase"/>
</dbReference>
<keyword evidence="6" id="KW-0677">Repeat</keyword>
<dbReference type="Pfam" id="PF13091">
    <property type="entry name" value="PLDc_2"/>
    <property type="match status" value="2"/>
</dbReference>
<keyword evidence="2" id="KW-1003">Cell membrane</keyword>
<dbReference type="PANTHER" id="PTHR21248:SF22">
    <property type="entry name" value="PHOSPHOLIPASE D"/>
    <property type="match status" value="1"/>
</dbReference>
<evidence type="ECO:0000256" key="1">
    <source>
        <dbReference type="ARBA" id="ARBA00004651"/>
    </source>
</evidence>
<keyword evidence="10" id="KW-0594">Phospholipid biosynthesis</keyword>
<evidence type="ECO:0000256" key="11">
    <source>
        <dbReference type="ARBA" id="ARBA00023264"/>
    </source>
</evidence>
<dbReference type="SMART" id="SM00155">
    <property type="entry name" value="PLDc"/>
    <property type="match status" value="2"/>
</dbReference>
<keyword evidence="8" id="KW-0443">Lipid metabolism</keyword>
<dbReference type="Gene3D" id="3.30.870.10">
    <property type="entry name" value="Endonuclease Chain A"/>
    <property type="match status" value="2"/>
</dbReference>
<protein>
    <recommendedName>
        <fullName evidence="12">Cardiolipin synthase</fullName>
        <ecNumber evidence="12">2.7.8.-</ecNumber>
    </recommendedName>
</protein>
<dbReference type="InterPro" id="IPR025202">
    <property type="entry name" value="PLD-like_dom"/>
</dbReference>
<organism evidence="15 16">
    <name type="scientific">Comamonas terrae</name>
    <dbReference type="NCBI Taxonomy" id="673548"/>
    <lineage>
        <taxon>Bacteria</taxon>
        <taxon>Pseudomonadati</taxon>
        <taxon>Pseudomonadota</taxon>
        <taxon>Betaproteobacteria</taxon>
        <taxon>Burkholderiales</taxon>
        <taxon>Comamonadaceae</taxon>
        <taxon>Comamonas</taxon>
    </lineage>
</organism>
<evidence type="ECO:0000313" key="15">
    <source>
        <dbReference type="EMBL" id="MFD2755645.1"/>
    </source>
</evidence>
<evidence type="ECO:0000256" key="9">
    <source>
        <dbReference type="ARBA" id="ARBA00023136"/>
    </source>
</evidence>
<feature type="transmembrane region" description="Helical" evidence="13">
    <location>
        <begin position="33"/>
        <end position="52"/>
    </location>
</feature>
<evidence type="ECO:0000256" key="5">
    <source>
        <dbReference type="ARBA" id="ARBA00022692"/>
    </source>
</evidence>
<reference evidence="16" key="1">
    <citation type="journal article" date="2019" name="Int. J. Syst. Evol. Microbiol.">
        <title>The Global Catalogue of Microorganisms (GCM) 10K type strain sequencing project: providing services to taxonomists for standard genome sequencing and annotation.</title>
        <authorList>
            <consortium name="The Broad Institute Genomics Platform"/>
            <consortium name="The Broad Institute Genome Sequencing Center for Infectious Disease"/>
            <person name="Wu L."/>
            <person name="Ma J."/>
        </authorList>
    </citation>
    <scope>NUCLEOTIDE SEQUENCE [LARGE SCALE GENOMIC DNA]</scope>
    <source>
        <strain evidence="16">TISTR 1906</strain>
    </source>
</reference>
<name>A0ABW5UQX3_9BURK</name>